<dbReference type="Proteomes" id="UP001595528">
    <property type="component" value="Unassembled WGS sequence"/>
</dbReference>
<dbReference type="PRINTS" id="PR01490">
    <property type="entry name" value="RTXTOXIND"/>
</dbReference>
<keyword evidence="3 6" id="KW-1133">Transmembrane helix</keyword>
<keyword evidence="4 6" id="KW-0472">Membrane</keyword>
<dbReference type="Gene3D" id="6.10.140.1990">
    <property type="match status" value="1"/>
</dbReference>
<evidence type="ECO:0000256" key="2">
    <source>
        <dbReference type="ARBA" id="ARBA00022692"/>
    </source>
</evidence>
<evidence type="ECO:0000256" key="3">
    <source>
        <dbReference type="ARBA" id="ARBA00022989"/>
    </source>
</evidence>
<dbReference type="Gene3D" id="2.40.30.170">
    <property type="match status" value="1"/>
</dbReference>
<organism evidence="8 9">
    <name type="scientific">Marinibaculum pumilum</name>
    <dbReference type="NCBI Taxonomy" id="1766165"/>
    <lineage>
        <taxon>Bacteria</taxon>
        <taxon>Pseudomonadati</taxon>
        <taxon>Pseudomonadota</taxon>
        <taxon>Alphaproteobacteria</taxon>
        <taxon>Rhodospirillales</taxon>
        <taxon>Rhodospirillaceae</taxon>
        <taxon>Marinibaculum</taxon>
    </lineage>
</organism>
<dbReference type="EMBL" id="JBHRTR010000020">
    <property type="protein sequence ID" value="MFC3227134.1"/>
    <property type="molecule type" value="Genomic_DNA"/>
</dbReference>
<dbReference type="Pfam" id="PF25954">
    <property type="entry name" value="Beta-barrel_RND_2"/>
    <property type="match status" value="1"/>
</dbReference>
<keyword evidence="5" id="KW-0175">Coiled coil</keyword>
<evidence type="ECO:0000256" key="4">
    <source>
        <dbReference type="ARBA" id="ARBA00023136"/>
    </source>
</evidence>
<dbReference type="InterPro" id="IPR050739">
    <property type="entry name" value="MFP"/>
</dbReference>
<dbReference type="PANTHER" id="PTHR30386:SF26">
    <property type="entry name" value="TRANSPORT PROTEIN COMB"/>
    <property type="match status" value="1"/>
</dbReference>
<dbReference type="InterPro" id="IPR058792">
    <property type="entry name" value="Beta-barrel_RND_2"/>
</dbReference>
<keyword evidence="2 6" id="KW-0812">Transmembrane</keyword>
<keyword evidence="9" id="KW-1185">Reference proteome</keyword>
<protein>
    <submittedName>
        <fullName evidence="8">HlyD family secretion protein</fullName>
    </submittedName>
</protein>
<reference evidence="9" key="1">
    <citation type="journal article" date="2019" name="Int. J. Syst. Evol. Microbiol.">
        <title>The Global Catalogue of Microorganisms (GCM) 10K type strain sequencing project: providing services to taxonomists for standard genome sequencing and annotation.</title>
        <authorList>
            <consortium name="The Broad Institute Genomics Platform"/>
            <consortium name="The Broad Institute Genome Sequencing Center for Infectious Disease"/>
            <person name="Wu L."/>
            <person name="Ma J."/>
        </authorList>
    </citation>
    <scope>NUCLEOTIDE SEQUENCE [LARGE SCALE GENOMIC DNA]</scope>
    <source>
        <strain evidence="9">KCTC 42964</strain>
    </source>
</reference>
<dbReference type="InterPro" id="IPR030190">
    <property type="entry name" value="MacA_alpha-hairpin_sf"/>
</dbReference>
<dbReference type="RefSeq" id="WP_379899297.1">
    <property type="nucleotide sequence ID" value="NZ_JBHRTR010000020.1"/>
</dbReference>
<dbReference type="SUPFAM" id="SSF111369">
    <property type="entry name" value="HlyD-like secretion proteins"/>
    <property type="match status" value="2"/>
</dbReference>
<dbReference type="PANTHER" id="PTHR30386">
    <property type="entry name" value="MEMBRANE FUSION SUBUNIT OF EMRAB-TOLC MULTIDRUG EFFLUX PUMP"/>
    <property type="match status" value="1"/>
</dbReference>
<evidence type="ECO:0000256" key="1">
    <source>
        <dbReference type="ARBA" id="ARBA00004167"/>
    </source>
</evidence>
<evidence type="ECO:0000256" key="5">
    <source>
        <dbReference type="SAM" id="Coils"/>
    </source>
</evidence>
<proteinExistence type="predicted"/>
<feature type="transmembrane region" description="Helical" evidence="6">
    <location>
        <begin position="21"/>
        <end position="42"/>
    </location>
</feature>
<evidence type="ECO:0000259" key="7">
    <source>
        <dbReference type="Pfam" id="PF25954"/>
    </source>
</evidence>
<evidence type="ECO:0000313" key="8">
    <source>
        <dbReference type="EMBL" id="MFC3227134.1"/>
    </source>
</evidence>
<feature type="coiled-coil region" evidence="5">
    <location>
        <begin position="91"/>
        <end position="152"/>
    </location>
</feature>
<feature type="domain" description="CusB-like beta-barrel" evidence="7">
    <location>
        <begin position="281"/>
        <end position="372"/>
    </location>
</feature>
<feature type="coiled-coil region" evidence="5">
    <location>
        <begin position="198"/>
        <end position="242"/>
    </location>
</feature>
<evidence type="ECO:0000313" key="9">
    <source>
        <dbReference type="Proteomes" id="UP001595528"/>
    </source>
</evidence>
<gene>
    <name evidence="8" type="ORF">ACFOGJ_07840</name>
</gene>
<accession>A0ABV7KXT3</accession>
<dbReference type="Gene3D" id="2.40.50.100">
    <property type="match status" value="1"/>
</dbReference>
<comment type="subcellular location">
    <subcellularLocation>
        <location evidence="1">Membrane</location>
        <topology evidence="1">Single-pass membrane protein</topology>
    </subcellularLocation>
</comment>
<comment type="caution">
    <text evidence="8">The sequence shown here is derived from an EMBL/GenBank/DDBJ whole genome shotgun (WGS) entry which is preliminary data.</text>
</comment>
<sequence>MTTGGPDAPAGPARQRRRGRAVRLAVVAVLLAAGAWFGWSWLHDRWTHVYVVDARIDASAVTLSSRIAGWIAEMPVDDGDRVRKGDVLAVIDQREARLKLLEIEAQAARIEAEEGRLAAERRMADRQTESEVAEAEARLIAAEADHKVAQAALKLAQNAHRRTRELHAKSVSSAARMDEARTAAELAAQEERSTHADIASARAELAAAQAARERLLVLDRELAVLQARRQELQAQREMVQLDVEDRVLRAAFDGVVDRTYMTPGEYVAPGMRLLRYHDPSRVWVDLNVKETEIRRFRVGSPARVTVDAYPDRSFEGRVSLIGHAATSEFALLPTPNPSGNFTKITQRLPVRIDLQQDGDLLRPGMMVEAVIEADGAAGDAAAGTARPSGD</sequence>
<name>A0ABV7KXT3_9PROT</name>
<evidence type="ECO:0000256" key="6">
    <source>
        <dbReference type="SAM" id="Phobius"/>
    </source>
</evidence>